<keyword evidence="4" id="KW-1185">Reference proteome</keyword>
<feature type="compositionally biased region" description="Gly residues" evidence="1">
    <location>
        <begin position="210"/>
        <end position="227"/>
    </location>
</feature>
<keyword evidence="2" id="KW-0732">Signal</keyword>
<name>A0A9N8H4Q5_9STRA</name>
<gene>
    <name evidence="3" type="ORF">SEMRO_69_G038450.1</name>
</gene>
<dbReference type="AlphaFoldDB" id="A0A9N8H4Q5"/>
<feature type="chain" id="PRO_5040227540" evidence="2">
    <location>
        <begin position="20"/>
        <end position="227"/>
    </location>
</feature>
<evidence type="ECO:0000256" key="2">
    <source>
        <dbReference type="SAM" id="SignalP"/>
    </source>
</evidence>
<evidence type="ECO:0000313" key="3">
    <source>
        <dbReference type="EMBL" id="CAB9499797.1"/>
    </source>
</evidence>
<reference evidence="3" key="1">
    <citation type="submission" date="2020-06" db="EMBL/GenBank/DDBJ databases">
        <authorList>
            <consortium name="Plant Systems Biology data submission"/>
        </authorList>
    </citation>
    <scope>NUCLEOTIDE SEQUENCE</scope>
    <source>
        <strain evidence="3">D6</strain>
    </source>
</reference>
<evidence type="ECO:0000256" key="1">
    <source>
        <dbReference type="SAM" id="MobiDB-lite"/>
    </source>
</evidence>
<organism evidence="3 4">
    <name type="scientific">Seminavis robusta</name>
    <dbReference type="NCBI Taxonomy" id="568900"/>
    <lineage>
        <taxon>Eukaryota</taxon>
        <taxon>Sar</taxon>
        <taxon>Stramenopiles</taxon>
        <taxon>Ochrophyta</taxon>
        <taxon>Bacillariophyta</taxon>
        <taxon>Bacillariophyceae</taxon>
        <taxon>Bacillariophycidae</taxon>
        <taxon>Naviculales</taxon>
        <taxon>Naviculaceae</taxon>
        <taxon>Seminavis</taxon>
    </lineage>
</organism>
<evidence type="ECO:0000313" key="4">
    <source>
        <dbReference type="Proteomes" id="UP001153069"/>
    </source>
</evidence>
<proteinExistence type="predicted"/>
<feature type="signal peptide" evidence="2">
    <location>
        <begin position="1"/>
        <end position="19"/>
    </location>
</feature>
<dbReference type="EMBL" id="CAICTM010000068">
    <property type="protein sequence ID" value="CAB9499797.1"/>
    <property type="molecule type" value="Genomic_DNA"/>
</dbReference>
<sequence>MKCAPILLAVLALVGRVHAQTHSAAVSFALDENIACTGTEHEDYLNEVASLATDVVFTQGNSGNWRGRGNGNGNKRALAEEEFMEMEEDFLDVMEGAPQGHRRLCDAGCRNGCAVGVSVWCICCTCCNRRRRHLLTNLRLRRLDDVSLGVKAHLAAEKAVKLLEAETLRVEPKVPDCLLQPFYVEVYFEDDSDSSNNGRGIHGEHRNGGTSQGNGNRGQGNGVSGRA</sequence>
<dbReference type="Proteomes" id="UP001153069">
    <property type="component" value="Unassembled WGS sequence"/>
</dbReference>
<accession>A0A9N8H4Q5</accession>
<feature type="region of interest" description="Disordered" evidence="1">
    <location>
        <begin position="194"/>
        <end position="227"/>
    </location>
</feature>
<comment type="caution">
    <text evidence="3">The sequence shown here is derived from an EMBL/GenBank/DDBJ whole genome shotgun (WGS) entry which is preliminary data.</text>
</comment>
<protein>
    <submittedName>
        <fullName evidence="3">Uncharacterized protein</fullName>
    </submittedName>
</protein>